<evidence type="ECO:0000313" key="3">
    <source>
        <dbReference type="Proteomes" id="UP000829196"/>
    </source>
</evidence>
<comment type="caution">
    <text evidence="2">The sequence shown here is derived from an EMBL/GenBank/DDBJ whole genome shotgun (WGS) entry which is preliminary data.</text>
</comment>
<gene>
    <name evidence="2" type="ORF">KFK09_017366</name>
</gene>
<proteinExistence type="predicted"/>
<dbReference type="EMBL" id="JAGYWB010000012">
    <property type="protein sequence ID" value="KAI0502417.1"/>
    <property type="molecule type" value="Genomic_DNA"/>
</dbReference>
<organism evidence="2 3">
    <name type="scientific">Dendrobium nobile</name>
    <name type="common">Orchid</name>
    <dbReference type="NCBI Taxonomy" id="94219"/>
    <lineage>
        <taxon>Eukaryota</taxon>
        <taxon>Viridiplantae</taxon>
        <taxon>Streptophyta</taxon>
        <taxon>Embryophyta</taxon>
        <taxon>Tracheophyta</taxon>
        <taxon>Spermatophyta</taxon>
        <taxon>Magnoliopsida</taxon>
        <taxon>Liliopsida</taxon>
        <taxon>Asparagales</taxon>
        <taxon>Orchidaceae</taxon>
        <taxon>Epidendroideae</taxon>
        <taxon>Malaxideae</taxon>
        <taxon>Dendrobiinae</taxon>
        <taxon>Dendrobium</taxon>
    </lineage>
</organism>
<keyword evidence="1" id="KW-0812">Transmembrane</keyword>
<evidence type="ECO:0000256" key="1">
    <source>
        <dbReference type="SAM" id="Phobius"/>
    </source>
</evidence>
<feature type="transmembrane region" description="Helical" evidence="1">
    <location>
        <begin position="12"/>
        <end position="32"/>
    </location>
</feature>
<accession>A0A8T3B204</accession>
<keyword evidence="1" id="KW-1133">Transmembrane helix</keyword>
<keyword evidence="1" id="KW-0472">Membrane</keyword>
<name>A0A8T3B204_DENNO</name>
<sequence>MDPVVNWATCYLSLFFVNQLLYFWLLSFWVFWCYTMCSCGNPVNITVFEIIRLCQMYICGGWACCGRIMALWVVAPSSSASNKSYQCLCLYLCLCRYFLPSTSGSFLVELFSYLSLVPS</sequence>
<protein>
    <submittedName>
        <fullName evidence="2">Uncharacterized protein</fullName>
    </submittedName>
</protein>
<evidence type="ECO:0000313" key="2">
    <source>
        <dbReference type="EMBL" id="KAI0502417.1"/>
    </source>
</evidence>
<reference evidence="2" key="1">
    <citation type="journal article" date="2022" name="Front. Genet.">
        <title>Chromosome-Scale Assembly of the Dendrobium nobile Genome Provides Insights Into the Molecular Mechanism of the Biosynthesis of the Medicinal Active Ingredient of Dendrobium.</title>
        <authorList>
            <person name="Xu Q."/>
            <person name="Niu S.-C."/>
            <person name="Li K.-L."/>
            <person name="Zheng P.-J."/>
            <person name="Zhang X.-J."/>
            <person name="Jia Y."/>
            <person name="Liu Y."/>
            <person name="Niu Y.-X."/>
            <person name="Yu L.-H."/>
            <person name="Chen D.-F."/>
            <person name="Zhang G.-Q."/>
        </authorList>
    </citation>
    <scope>NUCLEOTIDE SEQUENCE</scope>
    <source>
        <tissue evidence="2">Leaf</tissue>
    </source>
</reference>
<dbReference type="AlphaFoldDB" id="A0A8T3B204"/>
<keyword evidence="3" id="KW-1185">Reference proteome</keyword>
<dbReference type="Proteomes" id="UP000829196">
    <property type="component" value="Unassembled WGS sequence"/>
</dbReference>